<dbReference type="InterPro" id="IPR029058">
    <property type="entry name" value="AB_hydrolase_fold"/>
</dbReference>
<dbReference type="Gene3D" id="3.40.50.1820">
    <property type="entry name" value="alpha/beta hydrolase"/>
    <property type="match status" value="1"/>
</dbReference>
<dbReference type="Proteomes" id="UP000184048">
    <property type="component" value="Unassembled WGS sequence"/>
</dbReference>
<dbReference type="OrthoDB" id="659408at2"/>
<keyword evidence="2" id="KW-0378">Hydrolase</keyword>
<dbReference type="STRING" id="1121884.SAMN02745131_02202"/>
<reference evidence="2 3" key="1">
    <citation type="submission" date="2016-11" db="EMBL/GenBank/DDBJ databases">
        <authorList>
            <person name="Jaros S."/>
            <person name="Januszkiewicz K."/>
            <person name="Wedrychowicz H."/>
        </authorList>
    </citation>
    <scope>NUCLEOTIDE SEQUENCE [LARGE SCALE GENOMIC DNA]</scope>
    <source>
        <strain evidence="2 3">DSM 18119</strain>
    </source>
</reference>
<sequence length="213" mass="24315">MKVYFFSGLGADRSVFRHIHLPAGFEPVFIDWIPPLENESLSSYSLRLSKKIDFTESFSLIGVSMGGMIAAEIANYAKPEHLVLISSIPVSNHLPPYYRYLARIKLHRILPVSFFLKGAVVKRFFTSESKEDKKLIRNMISKADVSFIRWGMEAIVNWQMENIPVNIIHIHGSRDEILPRRFTRPTFVIPGAGHLMVLNRSSEINKILSGIFN</sequence>
<dbReference type="AlphaFoldDB" id="A0A1M5A9T4"/>
<dbReference type="InterPro" id="IPR000073">
    <property type="entry name" value="AB_hydrolase_1"/>
</dbReference>
<proteinExistence type="predicted"/>
<gene>
    <name evidence="2" type="ORF">SAMN02745131_02202</name>
</gene>
<dbReference type="GO" id="GO:0016787">
    <property type="term" value="F:hydrolase activity"/>
    <property type="evidence" value="ECO:0007669"/>
    <property type="project" value="UniProtKB-KW"/>
</dbReference>
<keyword evidence="3" id="KW-1185">Reference proteome</keyword>
<dbReference type="EMBL" id="FQUU01000008">
    <property type="protein sequence ID" value="SHF27080.1"/>
    <property type="molecule type" value="Genomic_DNA"/>
</dbReference>
<evidence type="ECO:0000259" key="1">
    <source>
        <dbReference type="Pfam" id="PF12697"/>
    </source>
</evidence>
<feature type="domain" description="AB hydrolase-1" evidence="1">
    <location>
        <begin position="5"/>
        <end position="198"/>
    </location>
</feature>
<accession>A0A1M5A9T4</accession>
<organism evidence="2 3">
    <name type="scientific">Flavisolibacter ginsengisoli DSM 18119</name>
    <dbReference type="NCBI Taxonomy" id="1121884"/>
    <lineage>
        <taxon>Bacteria</taxon>
        <taxon>Pseudomonadati</taxon>
        <taxon>Bacteroidota</taxon>
        <taxon>Chitinophagia</taxon>
        <taxon>Chitinophagales</taxon>
        <taxon>Chitinophagaceae</taxon>
        <taxon>Flavisolibacter</taxon>
    </lineage>
</organism>
<dbReference type="SUPFAM" id="SSF53474">
    <property type="entry name" value="alpha/beta-Hydrolases"/>
    <property type="match status" value="1"/>
</dbReference>
<dbReference type="Pfam" id="PF12697">
    <property type="entry name" value="Abhydrolase_6"/>
    <property type="match status" value="1"/>
</dbReference>
<evidence type="ECO:0000313" key="3">
    <source>
        <dbReference type="Proteomes" id="UP000184048"/>
    </source>
</evidence>
<evidence type="ECO:0000313" key="2">
    <source>
        <dbReference type="EMBL" id="SHF27080.1"/>
    </source>
</evidence>
<name>A0A1M5A9T4_9BACT</name>
<dbReference type="RefSeq" id="WP_072835383.1">
    <property type="nucleotide sequence ID" value="NZ_FQUU01000008.1"/>
</dbReference>
<protein>
    <submittedName>
        <fullName evidence="2">Alpha/beta hydrolase family protein</fullName>
    </submittedName>
</protein>